<protein>
    <submittedName>
        <fullName evidence="2">Uncharacterized protein</fullName>
    </submittedName>
</protein>
<name>A0A6J5N014_9CAUD</name>
<reference evidence="2" key="1">
    <citation type="submission" date="2020-04" db="EMBL/GenBank/DDBJ databases">
        <authorList>
            <person name="Chiriac C."/>
            <person name="Salcher M."/>
            <person name="Ghai R."/>
            <person name="Kavagutti S V."/>
        </authorList>
    </citation>
    <scope>NUCLEOTIDE SEQUENCE</scope>
</reference>
<feature type="compositionally biased region" description="Gly residues" evidence="1">
    <location>
        <begin position="249"/>
        <end position="260"/>
    </location>
</feature>
<evidence type="ECO:0000313" key="2">
    <source>
        <dbReference type="EMBL" id="CAB4151441.1"/>
    </source>
</evidence>
<feature type="region of interest" description="Disordered" evidence="1">
    <location>
        <begin position="246"/>
        <end position="276"/>
    </location>
</feature>
<organism evidence="2">
    <name type="scientific">uncultured Caudovirales phage</name>
    <dbReference type="NCBI Taxonomy" id="2100421"/>
    <lineage>
        <taxon>Viruses</taxon>
        <taxon>Duplodnaviria</taxon>
        <taxon>Heunggongvirae</taxon>
        <taxon>Uroviricota</taxon>
        <taxon>Caudoviricetes</taxon>
        <taxon>Peduoviridae</taxon>
        <taxon>Maltschvirus</taxon>
        <taxon>Maltschvirus maltsch</taxon>
    </lineage>
</organism>
<gene>
    <name evidence="2" type="ORF">UFOVP591_18</name>
</gene>
<proteinExistence type="predicted"/>
<sequence length="276" mass="28623">MAKTITTKYGTKINVDGLSPEQVKKVRSVAEDNGSYGLKGSALADTFRKKAGGGKIGIPRGENPKKGAGEVDVNMETFLDQAFADLGEIDMTGAPKVLTGEDLASSRKSVYDSILGQQTKGLETSRARDLEAQKQELAERGIPINFGDPNDPKADLYTKSIGAVNSRYDTLNQDAANAANTGADNSLAALTATNKTAYDSFLQGVTTKYGSKLDAITAGLGKYGLDQQAAEAAKDRALQKHLAKLQMQGRGGGSSGGGGSDSTTPIIGGVAPGFGV</sequence>
<evidence type="ECO:0000256" key="1">
    <source>
        <dbReference type="SAM" id="MobiDB-lite"/>
    </source>
</evidence>
<dbReference type="EMBL" id="LR796555">
    <property type="protein sequence ID" value="CAB4151441.1"/>
    <property type="molecule type" value="Genomic_DNA"/>
</dbReference>
<accession>A0A6J5N014</accession>